<evidence type="ECO:0000313" key="4">
    <source>
        <dbReference type="EMBL" id="RLQ21834.1"/>
    </source>
</evidence>
<dbReference type="GO" id="GO:0003697">
    <property type="term" value="F:single-stranded DNA binding"/>
    <property type="evidence" value="ECO:0007669"/>
    <property type="project" value="InterPro"/>
</dbReference>
<accession>A0A3L7DWZ0</accession>
<dbReference type="InterPro" id="IPR017113">
    <property type="entry name" value="Antirestriction_ArdC"/>
</dbReference>
<dbReference type="Pfam" id="PF08401">
    <property type="entry name" value="ArdcN"/>
    <property type="match status" value="1"/>
</dbReference>
<feature type="region of interest" description="Disordered" evidence="1">
    <location>
        <begin position="301"/>
        <end position="320"/>
    </location>
</feature>
<comment type="caution">
    <text evidence="4">The sequence shown here is derived from an EMBL/GenBank/DDBJ whole genome shotgun (WGS) entry which is preliminary data.</text>
</comment>
<feature type="domain" description="Polyvalent protein metallopeptidase" evidence="3">
    <location>
        <begin position="154"/>
        <end position="283"/>
    </location>
</feature>
<protein>
    <submittedName>
        <fullName evidence="4">DUF1738 domain-containing protein</fullName>
    </submittedName>
</protein>
<dbReference type="PIRSF" id="PIRSF037112">
    <property type="entry name" value="Antirestriction_ArdC"/>
    <property type="match status" value="1"/>
</dbReference>
<sequence>MTNQFTVHDKITNQIISAMENSRDFQLPWNAPDLGLPSNAFTRRTYNGINILSLWASALEKGYLSNRWATYKQWQAMGTQVRKGQKASPVVIYKPLPEAEVDSSTDSISGDNPRLKVLIRTASVFNADQVTGLDDLLETPVPDTTNPVDPLHGVDHFISTTCADIRTGGASAYYSPKNDYIAIPDTESFIGTDTSSPTESYYSTLLHELTHWTGNEKRCNRDLSGRFGNESYAMEELIAELGAAFLCAQLNISPAPRQDHADYLANWIKVLSNDVKAIFWASARASEAVAYLNDLQDNSTAQPLRNVPIPNPGSNQPGTI</sequence>
<dbReference type="InterPro" id="IPR041459">
    <property type="entry name" value="MPTase-PolyVal"/>
</dbReference>
<dbReference type="AlphaFoldDB" id="A0A3L7DWZ0"/>
<evidence type="ECO:0000256" key="1">
    <source>
        <dbReference type="SAM" id="MobiDB-lite"/>
    </source>
</evidence>
<dbReference type="EMBL" id="QRAN01000010">
    <property type="protein sequence ID" value="RLQ21834.1"/>
    <property type="molecule type" value="Genomic_DNA"/>
</dbReference>
<dbReference type="OrthoDB" id="9792687at2"/>
<dbReference type="InterPro" id="IPR013610">
    <property type="entry name" value="ArdC_N"/>
</dbReference>
<proteinExistence type="predicted"/>
<evidence type="ECO:0000313" key="5">
    <source>
        <dbReference type="Proteomes" id="UP000265509"/>
    </source>
</evidence>
<dbReference type="RefSeq" id="WP_117954539.1">
    <property type="nucleotide sequence ID" value="NZ_QRAN01000010.1"/>
</dbReference>
<feature type="domain" description="N-terminal" evidence="2">
    <location>
        <begin position="7"/>
        <end position="125"/>
    </location>
</feature>
<evidence type="ECO:0000259" key="3">
    <source>
        <dbReference type="Pfam" id="PF18818"/>
    </source>
</evidence>
<name>A0A3L7DWZ0_9GAMM</name>
<organism evidence="4 5">
    <name type="scientific">Seongchinamella sediminis</name>
    <dbReference type="NCBI Taxonomy" id="2283635"/>
    <lineage>
        <taxon>Bacteria</taxon>
        <taxon>Pseudomonadati</taxon>
        <taxon>Pseudomonadota</taxon>
        <taxon>Gammaproteobacteria</taxon>
        <taxon>Cellvibrionales</taxon>
        <taxon>Halieaceae</taxon>
        <taxon>Seongchinamella</taxon>
    </lineage>
</organism>
<gene>
    <name evidence="4" type="ORF">DWB85_11145</name>
</gene>
<keyword evidence="5" id="KW-1185">Reference proteome</keyword>
<evidence type="ECO:0000259" key="2">
    <source>
        <dbReference type="Pfam" id="PF08401"/>
    </source>
</evidence>
<reference evidence="4 5" key="1">
    <citation type="submission" date="2018-07" db="EMBL/GenBank/DDBJ databases">
        <title>Halioglobus sp. genome submission.</title>
        <authorList>
            <person name="Ye M.-Q."/>
            <person name="Du Z.-J."/>
        </authorList>
    </citation>
    <scope>NUCLEOTIDE SEQUENCE [LARGE SCALE GENOMIC DNA]</scope>
    <source>
        <strain evidence="4 5">U0301</strain>
    </source>
</reference>
<dbReference type="Proteomes" id="UP000265509">
    <property type="component" value="Unassembled WGS sequence"/>
</dbReference>
<dbReference type="Pfam" id="PF18818">
    <property type="entry name" value="MPTase-PolyVal"/>
    <property type="match status" value="1"/>
</dbReference>